<evidence type="ECO:0000313" key="2">
    <source>
        <dbReference type="EMBL" id="CAG7726549.1"/>
    </source>
</evidence>
<organism evidence="2 3">
    <name type="scientific">Allacma fusca</name>
    <dbReference type="NCBI Taxonomy" id="39272"/>
    <lineage>
        <taxon>Eukaryota</taxon>
        <taxon>Metazoa</taxon>
        <taxon>Ecdysozoa</taxon>
        <taxon>Arthropoda</taxon>
        <taxon>Hexapoda</taxon>
        <taxon>Collembola</taxon>
        <taxon>Symphypleona</taxon>
        <taxon>Sminthuridae</taxon>
        <taxon>Allacma</taxon>
    </lineage>
</organism>
<evidence type="ECO:0000313" key="3">
    <source>
        <dbReference type="Proteomes" id="UP000708208"/>
    </source>
</evidence>
<dbReference type="Proteomes" id="UP000708208">
    <property type="component" value="Unassembled WGS sequence"/>
</dbReference>
<accession>A0A8J2JYR4</accession>
<feature type="transmembrane region" description="Helical" evidence="1">
    <location>
        <begin position="182"/>
        <end position="210"/>
    </location>
</feature>
<proteinExistence type="predicted"/>
<name>A0A8J2JYR4_9HEXA</name>
<keyword evidence="1" id="KW-0812">Transmembrane</keyword>
<reference evidence="2" key="1">
    <citation type="submission" date="2021-06" db="EMBL/GenBank/DDBJ databases">
        <authorList>
            <person name="Hodson N. C."/>
            <person name="Mongue J. A."/>
            <person name="Jaron S. K."/>
        </authorList>
    </citation>
    <scope>NUCLEOTIDE SEQUENCE</scope>
</reference>
<protein>
    <submittedName>
        <fullName evidence="2">Uncharacterized protein</fullName>
    </submittedName>
</protein>
<evidence type="ECO:0000256" key="1">
    <source>
        <dbReference type="SAM" id="Phobius"/>
    </source>
</evidence>
<keyword evidence="1" id="KW-0472">Membrane</keyword>
<dbReference type="AlphaFoldDB" id="A0A8J2JYR4"/>
<keyword evidence="3" id="KW-1185">Reference proteome</keyword>
<keyword evidence="1" id="KW-1133">Transmembrane helix</keyword>
<feature type="transmembrane region" description="Helical" evidence="1">
    <location>
        <begin position="70"/>
        <end position="91"/>
    </location>
</feature>
<sequence length="214" mass="24821">MLIETTFEIRTVAYLWLEVCISILLRILSILKWRIHPCSRSNQKEHPIHLQITSDVPLGLKIRLVEYNTLTALHAIKSMGFLSVLLFHFQFFKSSESVVLVVNAIDTITRQMRNDTLIPAWWMSLASSIPMISIACSPFWISFIFMITFLIFPNNLMFWGYFASKQLSSNWIFLALGGFYEYYMYSANCVVAVFGMATLWGYFASIVIWLRELS</sequence>
<comment type="caution">
    <text evidence="2">The sequence shown here is derived from an EMBL/GenBank/DDBJ whole genome shotgun (WGS) entry which is preliminary data.</text>
</comment>
<gene>
    <name evidence="2" type="ORF">AFUS01_LOCUS15458</name>
</gene>
<dbReference type="EMBL" id="CAJVCH010136953">
    <property type="protein sequence ID" value="CAG7726549.1"/>
    <property type="molecule type" value="Genomic_DNA"/>
</dbReference>